<dbReference type="EnsemblMetazoa" id="AAEL021790-RA">
    <property type="protein sequence ID" value="AAEL021790-PA"/>
    <property type="gene ID" value="AAEL021790"/>
</dbReference>
<keyword evidence="3" id="KW-0677">Repeat</keyword>
<evidence type="ECO:0000313" key="10">
    <source>
        <dbReference type="Proteomes" id="UP000008820"/>
    </source>
</evidence>
<keyword evidence="2" id="KW-0479">Metal-binding</keyword>
<dbReference type="PANTHER" id="PTHR16515:SF66">
    <property type="entry name" value="C2H2-TYPE DOMAIN-CONTAINING PROTEIN"/>
    <property type="match status" value="1"/>
</dbReference>
<evidence type="ECO:0000256" key="6">
    <source>
        <dbReference type="ARBA" id="ARBA00023242"/>
    </source>
</evidence>
<comment type="subcellular location">
    <subcellularLocation>
        <location evidence="1">Nucleus</location>
    </subcellularLocation>
</comment>
<dbReference type="GO" id="GO:0005634">
    <property type="term" value="C:nucleus"/>
    <property type="evidence" value="ECO:0007669"/>
    <property type="project" value="UniProtKB-SubCell"/>
</dbReference>
<dbReference type="InterPro" id="IPR050331">
    <property type="entry name" value="Zinc_finger"/>
</dbReference>
<feature type="domain" description="C2H2-type" evidence="8">
    <location>
        <begin position="397"/>
        <end position="424"/>
    </location>
</feature>
<feature type="region of interest" description="Disordered" evidence="7">
    <location>
        <begin position="416"/>
        <end position="451"/>
    </location>
</feature>
<protein>
    <recommendedName>
        <fullName evidence="8">C2H2-type domain-containing protein</fullName>
    </recommendedName>
</protein>
<dbReference type="InParanoid" id="A0A6I8U0D8"/>
<keyword evidence="4" id="KW-0863">Zinc-finger</keyword>
<evidence type="ECO:0000256" key="2">
    <source>
        <dbReference type="ARBA" id="ARBA00022723"/>
    </source>
</evidence>
<feature type="compositionally biased region" description="Polar residues" evidence="7">
    <location>
        <begin position="438"/>
        <end position="451"/>
    </location>
</feature>
<dbReference type="Proteomes" id="UP000008820">
    <property type="component" value="Chromosome 3"/>
</dbReference>
<evidence type="ECO:0000256" key="5">
    <source>
        <dbReference type="ARBA" id="ARBA00022833"/>
    </source>
</evidence>
<dbReference type="InterPro" id="IPR036236">
    <property type="entry name" value="Znf_C2H2_sf"/>
</dbReference>
<dbReference type="GO" id="GO:0008270">
    <property type="term" value="F:zinc ion binding"/>
    <property type="evidence" value="ECO:0007669"/>
    <property type="project" value="UniProtKB-KW"/>
</dbReference>
<keyword evidence="6" id="KW-0539">Nucleus</keyword>
<evidence type="ECO:0000256" key="7">
    <source>
        <dbReference type="SAM" id="MobiDB-lite"/>
    </source>
</evidence>
<feature type="domain" description="C2H2-type" evidence="8">
    <location>
        <begin position="324"/>
        <end position="351"/>
    </location>
</feature>
<proteinExistence type="predicted"/>
<dbReference type="GO" id="GO:0010468">
    <property type="term" value="P:regulation of gene expression"/>
    <property type="evidence" value="ECO:0007669"/>
    <property type="project" value="TreeGrafter"/>
</dbReference>
<evidence type="ECO:0000259" key="8">
    <source>
        <dbReference type="PROSITE" id="PS50157"/>
    </source>
</evidence>
<keyword evidence="10" id="KW-1185">Reference proteome</keyword>
<accession>A0A6I8U0D8</accession>
<dbReference type="SMART" id="SM00355">
    <property type="entry name" value="ZnF_C2H2"/>
    <property type="match status" value="6"/>
</dbReference>
<reference evidence="9 10" key="1">
    <citation type="submission" date="2017-06" db="EMBL/GenBank/DDBJ databases">
        <title>Aedes aegypti genome working group (AGWG) sequencing and assembly.</title>
        <authorList>
            <consortium name="Aedes aegypti Genome Working Group (AGWG)"/>
            <person name="Matthews B.J."/>
        </authorList>
    </citation>
    <scope>NUCLEOTIDE SEQUENCE [LARGE SCALE GENOMIC DNA]</scope>
    <source>
        <strain evidence="9 10">LVP_AGWG</strain>
    </source>
</reference>
<dbReference type="PANTHER" id="PTHR16515">
    <property type="entry name" value="PR DOMAIN ZINC FINGER PROTEIN"/>
    <property type="match status" value="1"/>
</dbReference>
<dbReference type="Pfam" id="PF13894">
    <property type="entry name" value="zf-C2H2_4"/>
    <property type="match status" value="1"/>
</dbReference>
<dbReference type="PROSITE" id="PS00028">
    <property type="entry name" value="ZINC_FINGER_C2H2_1"/>
    <property type="match status" value="4"/>
</dbReference>
<name>A0A6I8U0D8_AEDAE</name>
<keyword evidence="5" id="KW-0862">Zinc</keyword>
<dbReference type="InterPro" id="IPR013087">
    <property type="entry name" value="Znf_C2H2_type"/>
</dbReference>
<evidence type="ECO:0000256" key="3">
    <source>
        <dbReference type="ARBA" id="ARBA00022737"/>
    </source>
</evidence>
<dbReference type="AlphaFoldDB" id="A0A6I8U0D8"/>
<sequence>MDSELSYLDPASYEPVFICNICNTVLTEPVCRNDHITDNSINHLEIDFENLITSTVVSNIGVQLYSMDDKPSDPELETQNKVCAVIPPPTRTQDPFDYLCPQCGKVSADEKCKKSHEFEVMKDICSTCGIECNSIETLMQHRINCIAMGEHLVKTTNLNSVSPLNVAEAVYDVAESTDLNLPTHFANMAQKGTLRQYQVMPSIVDEKNSVMDMMDTGLADFSMPLTDDMDGVFEWDETMSLAVLDFENGADEMPVFEDFSKPELEMMEASKPDKQSPPVIETKSKIQAAEEKRQLLLCKRCQMEFPDMDTFLPHHLSHGTSASFDCQFCLRHYTRLYWFRTHMETHADLLPIVCKFCDDYFLSTKLHVEHLQSVHQVDHDGEDKILKSLEYIQKNPYLCMRCGRWFKSKKHLEAHQKTHDMVKGRTVPVDEPIRADENTPTSSDHSPATIH</sequence>
<gene>
    <name evidence="9" type="primary">5565112</name>
</gene>
<reference evidence="9" key="2">
    <citation type="submission" date="2020-05" db="UniProtKB">
        <authorList>
            <consortium name="EnsemblMetazoa"/>
        </authorList>
    </citation>
    <scope>IDENTIFICATION</scope>
    <source>
        <strain evidence="9">LVP_AGWG</strain>
    </source>
</reference>
<evidence type="ECO:0000313" key="9">
    <source>
        <dbReference type="EnsemblMetazoa" id="AAEL021790-PA"/>
    </source>
</evidence>
<dbReference type="Gene3D" id="3.30.160.60">
    <property type="entry name" value="Classic Zinc Finger"/>
    <property type="match status" value="2"/>
</dbReference>
<organism evidence="9 10">
    <name type="scientific">Aedes aegypti</name>
    <name type="common">Yellowfever mosquito</name>
    <name type="synonym">Culex aegypti</name>
    <dbReference type="NCBI Taxonomy" id="7159"/>
    <lineage>
        <taxon>Eukaryota</taxon>
        <taxon>Metazoa</taxon>
        <taxon>Ecdysozoa</taxon>
        <taxon>Arthropoda</taxon>
        <taxon>Hexapoda</taxon>
        <taxon>Insecta</taxon>
        <taxon>Pterygota</taxon>
        <taxon>Neoptera</taxon>
        <taxon>Endopterygota</taxon>
        <taxon>Diptera</taxon>
        <taxon>Nematocera</taxon>
        <taxon>Culicoidea</taxon>
        <taxon>Culicidae</taxon>
        <taxon>Culicinae</taxon>
        <taxon>Aedini</taxon>
        <taxon>Aedes</taxon>
        <taxon>Stegomyia</taxon>
    </lineage>
</organism>
<evidence type="ECO:0000256" key="4">
    <source>
        <dbReference type="ARBA" id="ARBA00022771"/>
    </source>
</evidence>
<dbReference type="FunFam" id="3.30.160.60:FF:000446">
    <property type="entry name" value="Zinc finger protein"/>
    <property type="match status" value="1"/>
</dbReference>
<evidence type="ECO:0000256" key="1">
    <source>
        <dbReference type="ARBA" id="ARBA00004123"/>
    </source>
</evidence>
<dbReference type="PROSITE" id="PS50157">
    <property type="entry name" value="ZINC_FINGER_C2H2_2"/>
    <property type="match status" value="2"/>
</dbReference>
<dbReference type="SUPFAM" id="SSF57667">
    <property type="entry name" value="beta-beta-alpha zinc fingers"/>
    <property type="match status" value="2"/>
</dbReference>